<evidence type="ECO:0000256" key="6">
    <source>
        <dbReference type="ARBA" id="ARBA00022801"/>
    </source>
</evidence>
<evidence type="ECO:0000256" key="1">
    <source>
        <dbReference type="ARBA" id="ARBA00001968"/>
    </source>
</evidence>
<evidence type="ECO:0000256" key="2">
    <source>
        <dbReference type="ARBA" id="ARBA00004123"/>
    </source>
</evidence>
<name>A0ABD3RJI8_9LAMI</name>
<proteinExistence type="inferred from homology"/>
<dbReference type="PANTHER" id="PTHR22930">
    <property type="match status" value="1"/>
</dbReference>
<evidence type="ECO:0000256" key="3">
    <source>
        <dbReference type="ARBA" id="ARBA00006958"/>
    </source>
</evidence>
<dbReference type="Proteomes" id="UP001634393">
    <property type="component" value="Unassembled WGS sequence"/>
</dbReference>
<keyword evidence="7" id="KW-0539">Nucleus</keyword>
<dbReference type="Pfam" id="PF13359">
    <property type="entry name" value="DDE_Tnp_4"/>
    <property type="match status" value="1"/>
</dbReference>
<dbReference type="InterPro" id="IPR045249">
    <property type="entry name" value="HARBI1-like"/>
</dbReference>
<feature type="domain" description="DDE Tnp4" evidence="8">
    <location>
        <begin position="36"/>
        <end position="93"/>
    </location>
</feature>
<evidence type="ECO:0000313" key="10">
    <source>
        <dbReference type="Proteomes" id="UP001634393"/>
    </source>
</evidence>
<evidence type="ECO:0000259" key="8">
    <source>
        <dbReference type="Pfam" id="PF13359"/>
    </source>
</evidence>
<comment type="cofactor">
    <cofactor evidence="1">
        <name>a divalent metal cation</name>
        <dbReference type="ChEBI" id="CHEBI:60240"/>
    </cofactor>
</comment>
<dbReference type="PANTHER" id="PTHR22930:SF221">
    <property type="entry name" value="NUCLEASE HARBI1"/>
    <property type="match status" value="1"/>
</dbReference>
<keyword evidence="6" id="KW-0378">Hydrolase</keyword>
<keyword evidence="5" id="KW-0479">Metal-binding</keyword>
<comment type="subcellular location">
    <subcellularLocation>
        <location evidence="2">Nucleus</location>
    </subcellularLocation>
</comment>
<accession>A0ABD3RJI8</accession>
<dbReference type="InterPro" id="IPR027806">
    <property type="entry name" value="HARBI1_dom"/>
</dbReference>
<dbReference type="GO" id="GO:0005634">
    <property type="term" value="C:nucleus"/>
    <property type="evidence" value="ECO:0007669"/>
    <property type="project" value="UniProtKB-SubCell"/>
</dbReference>
<keyword evidence="10" id="KW-1185">Reference proteome</keyword>
<sequence>MSIDMIKPPESFDIVPQHIRQNPKYWPYFKDCIGAIDGTHIKAVLPTNKQIPYIGRKGYATQNIMVVCDFDMCFTFVWPGWEGSAHDSRIFHHAIGNPELKFPHPPKGTS</sequence>
<keyword evidence="4" id="KW-0540">Nuclease</keyword>
<dbReference type="AlphaFoldDB" id="A0ABD3RJI8"/>
<protein>
    <recommendedName>
        <fullName evidence="8">DDE Tnp4 domain-containing protein</fullName>
    </recommendedName>
</protein>
<dbReference type="EMBL" id="JBJXBP010000008">
    <property type="protein sequence ID" value="KAL3813085.1"/>
    <property type="molecule type" value="Genomic_DNA"/>
</dbReference>
<organism evidence="9 10">
    <name type="scientific">Penstemon smallii</name>
    <dbReference type="NCBI Taxonomy" id="265156"/>
    <lineage>
        <taxon>Eukaryota</taxon>
        <taxon>Viridiplantae</taxon>
        <taxon>Streptophyta</taxon>
        <taxon>Embryophyta</taxon>
        <taxon>Tracheophyta</taxon>
        <taxon>Spermatophyta</taxon>
        <taxon>Magnoliopsida</taxon>
        <taxon>eudicotyledons</taxon>
        <taxon>Gunneridae</taxon>
        <taxon>Pentapetalae</taxon>
        <taxon>asterids</taxon>
        <taxon>lamiids</taxon>
        <taxon>Lamiales</taxon>
        <taxon>Plantaginaceae</taxon>
        <taxon>Cheloneae</taxon>
        <taxon>Penstemon</taxon>
    </lineage>
</organism>
<reference evidence="9 10" key="1">
    <citation type="submission" date="2024-12" db="EMBL/GenBank/DDBJ databases">
        <title>The unique morphological basis and parallel evolutionary history of personate flowers in Penstemon.</title>
        <authorList>
            <person name="Depatie T.H."/>
            <person name="Wessinger C.A."/>
        </authorList>
    </citation>
    <scope>NUCLEOTIDE SEQUENCE [LARGE SCALE GENOMIC DNA]</scope>
    <source>
        <strain evidence="9">WTNN_2</strain>
        <tissue evidence="9">Leaf</tissue>
    </source>
</reference>
<comment type="caution">
    <text evidence="9">The sequence shown here is derived from an EMBL/GenBank/DDBJ whole genome shotgun (WGS) entry which is preliminary data.</text>
</comment>
<evidence type="ECO:0000256" key="4">
    <source>
        <dbReference type="ARBA" id="ARBA00022722"/>
    </source>
</evidence>
<evidence type="ECO:0000256" key="5">
    <source>
        <dbReference type="ARBA" id="ARBA00022723"/>
    </source>
</evidence>
<evidence type="ECO:0000256" key="7">
    <source>
        <dbReference type="ARBA" id="ARBA00023242"/>
    </source>
</evidence>
<evidence type="ECO:0000313" key="9">
    <source>
        <dbReference type="EMBL" id="KAL3813085.1"/>
    </source>
</evidence>
<dbReference type="GO" id="GO:0016787">
    <property type="term" value="F:hydrolase activity"/>
    <property type="evidence" value="ECO:0007669"/>
    <property type="project" value="UniProtKB-KW"/>
</dbReference>
<gene>
    <name evidence="9" type="ORF">ACJIZ3_014353</name>
</gene>
<comment type="similarity">
    <text evidence="3">Belongs to the HARBI1 family.</text>
</comment>
<dbReference type="GO" id="GO:0046872">
    <property type="term" value="F:metal ion binding"/>
    <property type="evidence" value="ECO:0007669"/>
    <property type="project" value="UniProtKB-KW"/>
</dbReference>
<dbReference type="GO" id="GO:0004518">
    <property type="term" value="F:nuclease activity"/>
    <property type="evidence" value="ECO:0007669"/>
    <property type="project" value="UniProtKB-KW"/>
</dbReference>